<dbReference type="NCBIfam" id="TIGR02432">
    <property type="entry name" value="lysidine_TilS_N"/>
    <property type="match status" value="1"/>
</dbReference>
<evidence type="ECO:0000256" key="2">
    <source>
        <dbReference type="ARBA" id="ARBA00022490"/>
    </source>
</evidence>
<evidence type="ECO:0000256" key="6">
    <source>
        <dbReference type="ARBA" id="ARBA00022840"/>
    </source>
</evidence>
<accession>A0A5C0ZZG9</accession>
<evidence type="ECO:0000256" key="5">
    <source>
        <dbReference type="ARBA" id="ARBA00022741"/>
    </source>
</evidence>
<dbReference type="GO" id="GO:0005737">
    <property type="term" value="C:cytoplasm"/>
    <property type="evidence" value="ECO:0007669"/>
    <property type="project" value="UniProtKB-SubCell"/>
</dbReference>
<dbReference type="Pfam" id="PF01171">
    <property type="entry name" value="ATP_bind_3"/>
    <property type="match status" value="1"/>
</dbReference>
<evidence type="ECO:0000313" key="10">
    <source>
        <dbReference type="EMBL" id="QEL11962.1"/>
    </source>
</evidence>
<dbReference type="Pfam" id="PF11734">
    <property type="entry name" value="TilS_C"/>
    <property type="match status" value="1"/>
</dbReference>
<dbReference type="Gene3D" id="1.20.59.20">
    <property type="match status" value="1"/>
</dbReference>
<dbReference type="InterPro" id="IPR012796">
    <property type="entry name" value="Lysidine-tRNA-synth_C"/>
</dbReference>
<evidence type="ECO:0000256" key="8">
    <source>
        <dbReference type="HAMAP-Rule" id="MF_01161"/>
    </source>
</evidence>
<dbReference type="PANTHER" id="PTHR43033">
    <property type="entry name" value="TRNA(ILE)-LYSIDINE SYNTHASE-RELATED"/>
    <property type="match status" value="1"/>
</dbReference>
<dbReference type="NCBIfam" id="TIGR02433">
    <property type="entry name" value="lysidine_TilS_C"/>
    <property type="match status" value="1"/>
</dbReference>
<protein>
    <recommendedName>
        <fullName evidence="8">tRNA(Ile)-lysidine synthase</fullName>
        <ecNumber evidence="8">6.3.4.19</ecNumber>
    </recommendedName>
    <alternativeName>
        <fullName evidence="8">tRNA(Ile)-2-lysyl-cytidine synthase</fullName>
    </alternativeName>
    <alternativeName>
        <fullName evidence="8">tRNA(Ile)-lysidine synthetase</fullName>
    </alternativeName>
</protein>
<dbReference type="EC" id="6.3.4.19" evidence="8"/>
<dbReference type="Pfam" id="PF09179">
    <property type="entry name" value="TilS"/>
    <property type="match status" value="1"/>
</dbReference>
<proteinExistence type="inferred from homology"/>
<dbReference type="AlphaFoldDB" id="A0A5C0ZZG9"/>
<dbReference type="InterPro" id="IPR014729">
    <property type="entry name" value="Rossmann-like_a/b/a_fold"/>
</dbReference>
<keyword evidence="6 8" id="KW-0067">ATP-binding</keyword>
<comment type="domain">
    <text evidence="8">The N-terminal region contains the highly conserved SGGXDS motif, predicted to be a P-loop motif involved in ATP binding.</text>
</comment>
<comment type="subcellular location">
    <subcellularLocation>
        <location evidence="1 8">Cytoplasm</location>
    </subcellularLocation>
</comment>
<dbReference type="SUPFAM" id="SSF82829">
    <property type="entry name" value="MesJ substrate recognition domain-like"/>
    <property type="match status" value="1"/>
</dbReference>
<dbReference type="SMART" id="SM00977">
    <property type="entry name" value="TilS_C"/>
    <property type="match status" value="1"/>
</dbReference>
<comment type="function">
    <text evidence="8">Ligates lysine onto the cytidine present at position 34 of the AUA codon-specific tRNA(Ile) that contains the anticodon CAU, in an ATP-dependent manner. Cytidine is converted to lysidine, thus changing the amino acid specificity of the tRNA from methionine to isoleucine.</text>
</comment>
<dbReference type="GO" id="GO:0006400">
    <property type="term" value="P:tRNA modification"/>
    <property type="evidence" value="ECO:0007669"/>
    <property type="project" value="UniProtKB-UniRule"/>
</dbReference>
<dbReference type="EMBL" id="CP043420">
    <property type="protein sequence ID" value="QEL11962.1"/>
    <property type="molecule type" value="Genomic_DNA"/>
</dbReference>
<gene>
    <name evidence="8 10" type="primary">tilS</name>
    <name evidence="10" type="ORF">FY550_12995</name>
</gene>
<comment type="similarity">
    <text evidence="8">Belongs to the tRNA(Ile)-lysidine synthase family.</text>
</comment>
<dbReference type="HAMAP" id="MF_01161">
    <property type="entry name" value="tRNA_Ile_lys_synt"/>
    <property type="match status" value="1"/>
</dbReference>
<organism evidence="10 11">
    <name type="scientific">Kushneria phosphatilytica</name>
    <dbReference type="NCBI Taxonomy" id="657387"/>
    <lineage>
        <taxon>Bacteria</taxon>
        <taxon>Pseudomonadati</taxon>
        <taxon>Pseudomonadota</taxon>
        <taxon>Gammaproteobacteria</taxon>
        <taxon>Oceanospirillales</taxon>
        <taxon>Halomonadaceae</taxon>
        <taxon>Kushneria</taxon>
    </lineage>
</organism>
<feature type="domain" description="Lysidine-tRNA(Ile) synthetase C-terminal" evidence="9">
    <location>
        <begin position="363"/>
        <end position="429"/>
    </location>
</feature>
<evidence type="ECO:0000256" key="4">
    <source>
        <dbReference type="ARBA" id="ARBA00022694"/>
    </source>
</evidence>
<dbReference type="GO" id="GO:0005524">
    <property type="term" value="F:ATP binding"/>
    <property type="evidence" value="ECO:0007669"/>
    <property type="project" value="UniProtKB-UniRule"/>
</dbReference>
<evidence type="ECO:0000256" key="3">
    <source>
        <dbReference type="ARBA" id="ARBA00022598"/>
    </source>
</evidence>
<keyword evidence="4 8" id="KW-0819">tRNA processing</keyword>
<keyword evidence="5 8" id="KW-0547">Nucleotide-binding</keyword>
<dbReference type="InterPro" id="IPR015262">
    <property type="entry name" value="tRNA_Ile_lys_synt_subst-bd"/>
</dbReference>
<evidence type="ECO:0000256" key="1">
    <source>
        <dbReference type="ARBA" id="ARBA00004496"/>
    </source>
</evidence>
<dbReference type="InterPro" id="IPR011063">
    <property type="entry name" value="TilS/TtcA_N"/>
</dbReference>
<dbReference type="KEGG" id="kuy:FY550_12995"/>
<evidence type="ECO:0000259" key="9">
    <source>
        <dbReference type="SMART" id="SM00977"/>
    </source>
</evidence>
<reference evidence="10 11" key="1">
    <citation type="submission" date="2019-08" db="EMBL/GenBank/DDBJ databases">
        <title>Complete genome sequence of Kushneria sp. YCWA18, a halophilic phosphate-solubilizing bacterium isolated from Daqiao saltern in China.</title>
        <authorList>
            <person name="Du G.-X."/>
            <person name="Qu L.-Y."/>
        </authorList>
    </citation>
    <scope>NUCLEOTIDE SEQUENCE [LARGE SCALE GENOMIC DNA]</scope>
    <source>
        <strain evidence="10 11">YCWA18</strain>
    </source>
</reference>
<dbReference type="OrthoDB" id="9807403at2"/>
<evidence type="ECO:0000313" key="11">
    <source>
        <dbReference type="Proteomes" id="UP000322553"/>
    </source>
</evidence>
<dbReference type="InterPro" id="IPR012094">
    <property type="entry name" value="tRNA_Ile_lys_synt"/>
</dbReference>
<dbReference type="PANTHER" id="PTHR43033:SF1">
    <property type="entry name" value="TRNA(ILE)-LYSIDINE SYNTHASE-RELATED"/>
    <property type="match status" value="1"/>
</dbReference>
<dbReference type="Proteomes" id="UP000322553">
    <property type="component" value="Chromosome"/>
</dbReference>
<dbReference type="CDD" id="cd01992">
    <property type="entry name" value="TilS_N"/>
    <property type="match status" value="1"/>
</dbReference>
<dbReference type="GO" id="GO:0032267">
    <property type="term" value="F:tRNA(Ile)-lysidine synthase activity"/>
    <property type="evidence" value="ECO:0007669"/>
    <property type="project" value="UniProtKB-EC"/>
</dbReference>
<evidence type="ECO:0000256" key="7">
    <source>
        <dbReference type="ARBA" id="ARBA00048539"/>
    </source>
</evidence>
<dbReference type="SUPFAM" id="SSF56037">
    <property type="entry name" value="PheT/TilS domain"/>
    <property type="match status" value="1"/>
</dbReference>
<feature type="binding site" evidence="8">
    <location>
        <begin position="31"/>
        <end position="36"/>
    </location>
    <ligand>
        <name>ATP</name>
        <dbReference type="ChEBI" id="CHEBI:30616"/>
    </ligand>
</feature>
<keyword evidence="3 8" id="KW-0436">Ligase</keyword>
<dbReference type="InterPro" id="IPR012795">
    <property type="entry name" value="tRNA_Ile_lys_synt_N"/>
</dbReference>
<sequence length="431" mass="47841">MPMAGSIALERAVDRALGEVPAGATLHVALSGGRDSVVLLHLALCARQRLAPERRPSLAALHIDHALQPAAIEFVHFCRTLCHQWAIPLRVIPVTVDAFDGLEAGARRARYAAFTEQLACGDVLWMAHHRGDQAETLLLRLMRGAGVAGLAGMPYQRSLGRGLLMRPLLAAGSTEIADYARQHDLPWREDPTNQDERFDRNHVRHRVMPALNERWTAEAQLVDSANHLREAGELLGELAAIDLERLGHDPGRLPLVPLLELSRARQRLLIRSCLGRLGLPLPPRARLETLLDQCAEARRDGRVHVGWPGAEARVWRGALYLQTPTDTMSGEWQCCWQGEVGLDTPVGALYWRLVREDGKPVSVRLKPRRGGERLQYGGRHRRVKQLLQEAAVPPWRRDRLVIAWQGDEAVALIGADLALAADGWRLLRAGT</sequence>
<keyword evidence="11" id="KW-1185">Reference proteome</keyword>
<dbReference type="Gene3D" id="3.40.50.620">
    <property type="entry name" value="HUPs"/>
    <property type="match status" value="1"/>
</dbReference>
<name>A0A5C0ZZG9_9GAMM</name>
<dbReference type="SUPFAM" id="SSF52402">
    <property type="entry name" value="Adenine nucleotide alpha hydrolases-like"/>
    <property type="match status" value="1"/>
</dbReference>
<comment type="catalytic activity">
    <reaction evidence="7 8">
        <text>cytidine(34) in tRNA(Ile2) + L-lysine + ATP = lysidine(34) in tRNA(Ile2) + AMP + diphosphate + H(+)</text>
        <dbReference type="Rhea" id="RHEA:43744"/>
        <dbReference type="Rhea" id="RHEA-COMP:10625"/>
        <dbReference type="Rhea" id="RHEA-COMP:10670"/>
        <dbReference type="ChEBI" id="CHEBI:15378"/>
        <dbReference type="ChEBI" id="CHEBI:30616"/>
        <dbReference type="ChEBI" id="CHEBI:32551"/>
        <dbReference type="ChEBI" id="CHEBI:33019"/>
        <dbReference type="ChEBI" id="CHEBI:82748"/>
        <dbReference type="ChEBI" id="CHEBI:83665"/>
        <dbReference type="ChEBI" id="CHEBI:456215"/>
        <dbReference type="EC" id="6.3.4.19"/>
    </reaction>
</comment>
<keyword evidence="2 8" id="KW-0963">Cytoplasm</keyword>